<dbReference type="Proteomes" id="UP000825381">
    <property type="component" value="Chromosome"/>
</dbReference>
<organism evidence="1 2">
    <name type="scientific">Flavobacterium litorale</name>
    <dbReference type="NCBI Taxonomy" id="2856519"/>
    <lineage>
        <taxon>Bacteria</taxon>
        <taxon>Pseudomonadati</taxon>
        <taxon>Bacteroidota</taxon>
        <taxon>Flavobacteriia</taxon>
        <taxon>Flavobacteriales</taxon>
        <taxon>Flavobacteriaceae</taxon>
        <taxon>Flavobacterium</taxon>
    </lineage>
</organism>
<evidence type="ECO:0000313" key="2">
    <source>
        <dbReference type="Proteomes" id="UP000825381"/>
    </source>
</evidence>
<dbReference type="GO" id="GO:0016746">
    <property type="term" value="F:acyltransferase activity"/>
    <property type="evidence" value="ECO:0007669"/>
    <property type="project" value="UniProtKB-KW"/>
</dbReference>
<accession>A0ABX8V3Y4</accession>
<sequence>MIDKLSYTLYTTTSNLPTEWDVVTKPNIFLSRNALAVLEKAPPKNMECHFVGLFKENSLCGVALIQFIDLNNVTTFREQQKKNHLKDYLFKKFTSHILFIGNNTLTGQNAYLYTDAITETEALQLMQAAMQEVKKDYHNKGITINLITVKDFNTEEFPDFNRAGFKNYFTFCTQPNMIFNIRADWENIEDYLLALNTKYRTQYKRARKKAEGITKKKLNAAEIQVYQERINELYYTVANKASFNTFFLPENHFEVMKKELNDNFLFYGYFIDDTLIGFNTLIKNNTDMDTYFLGYDESVQQQKMLYLNMLYDMVAYAIKKRYKRVVFARSAMEIKSSIGAEAEEVYGIIKHTNPIVNLFMGKLFNYFEPKVTWKARNPFK</sequence>
<keyword evidence="1" id="KW-0012">Acyltransferase</keyword>
<proteinExistence type="predicted"/>
<gene>
    <name evidence="1" type="ORF">K1I41_06390</name>
</gene>
<dbReference type="EMBL" id="CP080429">
    <property type="protein sequence ID" value="QYJ67202.1"/>
    <property type="molecule type" value="Genomic_DNA"/>
</dbReference>
<dbReference type="EC" id="2.3.1.-" evidence="1"/>
<dbReference type="InterPro" id="IPR016181">
    <property type="entry name" value="Acyl_CoA_acyltransferase"/>
</dbReference>
<evidence type="ECO:0000313" key="1">
    <source>
        <dbReference type="EMBL" id="QYJ67202.1"/>
    </source>
</evidence>
<keyword evidence="1" id="KW-0808">Transferase</keyword>
<name>A0ABX8V3Y4_9FLAO</name>
<dbReference type="SUPFAM" id="SSF55729">
    <property type="entry name" value="Acyl-CoA N-acyltransferases (Nat)"/>
    <property type="match status" value="1"/>
</dbReference>
<reference evidence="1 2" key="1">
    <citation type="submission" date="2021-07" db="EMBL/GenBank/DDBJ databases">
        <title>Flavobacterium WSW3-B6 sp.nov, isolated from seaweed.</title>
        <authorList>
            <person name="Muhammad N."/>
            <person name="Ho H."/>
            <person name="Lee Y.-J."/>
            <person name="Nguyen T."/>
            <person name="Ho J."/>
            <person name="Kim S.-G."/>
        </authorList>
    </citation>
    <scope>NUCLEOTIDE SEQUENCE [LARGE SCALE GENOMIC DNA]</scope>
    <source>
        <strain evidence="1 2">WSW3-B6</strain>
    </source>
</reference>
<dbReference type="RefSeq" id="WP_220639549.1">
    <property type="nucleotide sequence ID" value="NZ_CP080429.1"/>
</dbReference>
<protein>
    <submittedName>
        <fullName evidence="1">GNAT family N-acetyltransferase</fullName>
        <ecNumber evidence="1">2.3.1.-</ecNumber>
    </submittedName>
</protein>
<keyword evidence="2" id="KW-1185">Reference proteome</keyword>